<dbReference type="RefSeq" id="WP_394833901.1">
    <property type="nucleotide sequence ID" value="NZ_CP089929.1"/>
</dbReference>
<dbReference type="EMBL" id="CP089983">
    <property type="protein sequence ID" value="WXB04264.1"/>
    <property type="molecule type" value="Genomic_DNA"/>
</dbReference>
<dbReference type="CDD" id="cd05483">
    <property type="entry name" value="retropepsin_like_bacteria"/>
    <property type="match status" value="1"/>
</dbReference>
<sequence>MANAPVSHEARNTGHAGVAGDENGKRDPAQSYPRPRIKIRYEIGGRAFPLPLVRGAIGGEPTWMLVDTGANSHVIAGWLARKAKLDTKNFGDQGTDHAGHAIVTSRVDRSQITVDGWGALPDAPTLVTEIPEAVARIGIGAFLSPQQLATSGRGTALVLDLARGEMYATDSAQAPAELEGKGADPFTVAARICEDRASPIRGLAFVVPAKIEGADVSLLLDTGAHRSDLLAGTPAARRLMPRSIPNREQVYAASGKLSTRTVRGAKVHVGAHTSVTDVDIIPGESDPSCPRDGVLAMDILKSCIVIFDRSTVLGRCLP</sequence>
<dbReference type="Pfam" id="PF13650">
    <property type="entry name" value="Asp_protease_2"/>
    <property type="match status" value="2"/>
</dbReference>
<dbReference type="InterPro" id="IPR021109">
    <property type="entry name" value="Peptidase_aspartic_dom_sf"/>
</dbReference>
<protein>
    <submittedName>
        <fullName evidence="2">Aspartyl protease family protein</fullName>
    </submittedName>
</protein>
<keyword evidence="3" id="KW-1185">Reference proteome</keyword>
<reference evidence="2" key="1">
    <citation type="submission" date="2021-12" db="EMBL/GenBank/DDBJ databases">
        <title>Discovery of the Pendulisporaceae a myxobacterial family with distinct sporulation behavior and unique specialized metabolism.</title>
        <authorList>
            <person name="Garcia R."/>
            <person name="Popoff A."/>
            <person name="Bader C.D."/>
            <person name="Loehr J."/>
            <person name="Walesch S."/>
            <person name="Walt C."/>
            <person name="Boldt J."/>
            <person name="Bunk B."/>
            <person name="Haeckl F.J.F.P.J."/>
            <person name="Gunesch A.P."/>
            <person name="Birkelbach J."/>
            <person name="Nuebel U."/>
            <person name="Pietschmann T."/>
            <person name="Bach T."/>
            <person name="Mueller R."/>
        </authorList>
    </citation>
    <scope>NUCLEOTIDE SEQUENCE</scope>
    <source>
        <strain evidence="2">MSr11367</strain>
    </source>
</reference>
<dbReference type="Proteomes" id="UP001374803">
    <property type="component" value="Chromosome"/>
</dbReference>
<dbReference type="GO" id="GO:0008233">
    <property type="term" value="F:peptidase activity"/>
    <property type="evidence" value="ECO:0007669"/>
    <property type="project" value="UniProtKB-KW"/>
</dbReference>
<organism evidence="2 3">
    <name type="scientific">Pendulispora rubella</name>
    <dbReference type="NCBI Taxonomy" id="2741070"/>
    <lineage>
        <taxon>Bacteria</taxon>
        <taxon>Pseudomonadati</taxon>
        <taxon>Myxococcota</taxon>
        <taxon>Myxococcia</taxon>
        <taxon>Myxococcales</taxon>
        <taxon>Sorangiineae</taxon>
        <taxon>Pendulisporaceae</taxon>
        <taxon>Pendulispora</taxon>
    </lineage>
</organism>
<keyword evidence="2" id="KW-0645">Protease</keyword>
<evidence type="ECO:0000256" key="1">
    <source>
        <dbReference type="SAM" id="MobiDB-lite"/>
    </source>
</evidence>
<gene>
    <name evidence="2" type="ORF">LVJ94_46095</name>
</gene>
<evidence type="ECO:0000313" key="3">
    <source>
        <dbReference type="Proteomes" id="UP001374803"/>
    </source>
</evidence>
<name>A0ABZ2L003_9BACT</name>
<dbReference type="Gene3D" id="2.40.70.10">
    <property type="entry name" value="Acid Proteases"/>
    <property type="match status" value="2"/>
</dbReference>
<dbReference type="GO" id="GO:0006508">
    <property type="term" value="P:proteolysis"/>
    <property type="evidence" value="ECO:0007669"/>
    <property type="project" value="UniProtKB-KW"/>
</dbReference>
<evidence type="ECO:0000313" key="2">
    <source>
        <dbReference type="EMBL" id="WXB04264.1"/>
    </source>
</evidence>
<feature type="region of interest" description="Disordered" evidence="1">
    <location>
        <begin position="1"/>
        <end position="36"/>
    </location>
</feature>
<proteinExistence type="predicted"/>
<dbReference type="InterPro" id="IPR034122">
    <property type="entry name" value="Retropepsin-like_bacterial"/>
</dbReference>
<accession>A0ABZ2L003</accession>
<keyword evidence="2" id="KW-0378">Hydrolase</keyword>